<dbReference type="Proteomes" id="UP000034235">
    <property type="component" value="Unassembled WGS sequence"/>
</dbReference>
<accession>A0A0G0JTQ4</accession>
<sequence>MNIQQLLELCVNKQASDLHLIAGYHPQLRIHGDLVTISGTPILTSHDIETLVMPILNPVQKKLFEESWELDLGISFSAQARFRVNLYKQKSGVAGAFRLIPNKIRSLNELGLPETIVKLTELKQGLVLVTGPTGHGKSTTLASLINQINMTHPMHILTVEDPIEYVYPSGKSLISQREVNTDTKTFASALKYALREDPDVVLIGEMRDLETISAAMTIAETGHLVLATLHTNSASQTIDRIIDVFPEHQQPQIRTQLAAVIEVVISQRLIPTIIPGRVLGYEILYGVPALRAIIREGKTHLIDNLIQTSAEFGMVSLESSLAKLVKEGKINMEVAKNYSLRPQVLSKLLGGGY</sequence>
<dbReference type="SUPFAM" id="SSF52540">
    <property type="entry name" value="P-loop containing nucleoside triphosphate hydrolases"/>
    <property type="match status" value="1"/>
</dbReference>
<dbReference type="GO" id="GO:0016887">
    <property type="term" value="F:ATP hydrolysis activity"/>
    <property type="evidence" value="ECO:0007669"/>
    <property type="project" value="InterPro"/>
</dbReference>
<dbReference type="Pfam" id="PF00437">
    <property type="entry name" value="T2SSE"/>
    <property type="match status" value="1"/>
</dbReference>
<organism evidence="3 4">
    <name type="scientific">Candidatus Daviesbacteria bacterium GW2011_GWA2_38_24</name>
    <dbReference type="NCBI Taxonomy" id="1618422"/>
    <lineage>
        <taxon>Bacteria</taxon>
        <taxon>Candidatus Daviesiibacteriota</taxon>
    </lineage>
</organism>
<dbReference type="EMBL" id="LBUP01000005">
    <property type="protein sequence ID" value="KKQ66415.1"/>
    <property type="molecule type" value="Genomic_DNA"/>
</dbReference>
<reference evidence="3 4" key="1">
    <citation type="journal article" date="2015" name="Nature">
        <title>rRNA introns, odd ribosomes, and small enigmatic genomes across a large radiation of phyla.</title>
        <authorList>
            <person name="Brown C.T."/>
            <person name="Hug L.A."/>
            <person name="Thomas B.C."/>
            <person name="Sharon I."/>
            <person name="Castelle C.J."/>
            <person name="Singh A."/>
            <person name="Wilkins M.J."/>
            <person name="Williams K.H."/>
            <person name="Banfield J.F."/>
        </authorList>
    </citation>
    <scope>NUCLEOTIDE SEQUENCE [LARGE SCALE GENOMIC DNA]</scope>
</reference>
<dbReference type="NCBIfam" id="TIGR01420">
    <property type="entry name" value="pilT_fam"/>
    <property type="match status" value="1"/>
</dbReference>
<evidence type="ECO:0000313" key="4">
    <source>
        <dbReference type="Proteomes" id="UP000034235"/>
    </source>
</evidence>
<dbReference type="PROSITE" id="PS00662">
    <property type="entry name" value="T2SP_E"/>
    <property type="match status" value="1"/>
</dbReference>
<dbReference type="AlphaFoldDB" id="A0A0G0JTQ4"/>
<evidence type="ECO:0000256" key="1">
    <source>
        <dbReference type="ARBA" id="ARBA00006611"/>
    </source>
</evidence>
<dbReference type="CDD" id="cd01131">
    <property type="entry name" value="PilT"/>
    <property type="match status" value="1"/>
</dbReference>
<dbReference type="Gene3D" id="3.30.450.90">
    <property type="match status" value="1"/>
</dbReference>
<comment type="caution">
    <text evidence="3">The sequence shown here is derived from an EMBL/GenBank/DDBJ whole genome shotgun (WGS) entry which is preliminary data.</text>
</comment>
<name>A0A0G0JTQ4_9BACT</name>
<dbReference type="PANTHER" id="PTHR30486">
    <property type="entry name" value="TWITCHING MOTILITY PROTEIN PILT"/>
    <property type="match status" value="1"/>
</dbReference>
<dbReference type="InterPro" id="IPR027417">
    <property type="entry name" value="P-loop_NTPase"/>
</dbReference>
<dbReference type="Gene3D" id="3.40.50.300">
    <property type="entry name" value="P-loop containing nucleotide triphosphate hydrolases"/>
    <property type="match status" value="1"/>
</dbReference>
<dbReference type="GO" id="GO:0005524">
    <property type="term" value="F:ATP binding"/>
    <property type="evidence" value="ECO:0007669"/>
    <property type="project" value="InterPro"/>
</dbReference>
<dbReference type="PANTHER" id="PTHR30486:SF16">
    <property type="entry name" value="TWITCHING MOTILITY PROTEIN PILT"/>
    <property type="match status" value="1"/>
</dbReference>
<dbReference type="InterPro" id="IPR001482">
    <property type="entry name" value="T2SS/T4SS_dom"/>
</dbReference>
<dbReference type="SMART" id="SM00382">
    <property type="entry name" value="AAA"/>
    <property type="match status" value="1"/>
</dbReference>
<evidence type="ECO:0000259" key="2">
    <source>
        <dbReference type="PROSITE" id="PS00662"/>
    </source>
</evidence>
<feature type="domain" description="Bacterial type II secretion system protein E" evidence="2">
    <location>
        <begin position="194"/>
        <end position="208"/>
    </location>
</feature>
<evidence type="ECO:0000313" key="3">
    <source>
        <dbReference type="EMBL" id="KKQ66415.1"/>
    </source>
</evidence>
<dbReference type="InterPro" id="IPR003593">
    <property type="entry name" value="AAA+_ATPase"/>
</dbReference>
<comment type="similarity">
    <text evidence="1">Belongs to the GSP E family.</text>
</comment>
<proteinExistence type="inferred from homology"/>
<dbReference type="InterPro" id="IPR050921">
    <property type="entry name" value="T4SS_GSP_E_ATPase"/>
</dbReference>
<dbReference type="PATRIC" id="fig|1618422.5.peg.779"/>
<protein>
    <submittedName>
        <fullName evidence="3">Twitching motility protein</fullName>
    </submittedName>
</protein>
<gene>
    <name evidence="3" type="ORF">US86_C0005G0026</name>
</gene>
<dbReference type="InterPro" id="IPR006321">
    <property type="entry name" value="PilT/PilU"/>
</dbReference>